<keyword evidence="5" id="KW-0963">Cytoplasm</keyword>
<dbReference type="InterPro" id="IPR031378">
    <property type="entry name" value="SVBP"/>
</dbReference>
<evidence type="ECO:0000313" key="11">
    <source>
        <dbReference type="Proteomes" id="UP000594262"/>
    </source>
</evidence>
<evidence type="ECO:0000256" key="6">
    <source>
        <dbReference type="ARBA" id="ARBA00022525"/>
    </source>
</evidence>
<dbReference type="AlphaFoldDB" id="A0A7M5WZE2"/>
<dbReference type="RefSeq" id="XP_066918104.1">
    <property type="nucleotide sequence ID" value="XM_067062003.1"/>
</dbReference>
<evidence type="ECO:0000256" key="7">
    <source>
        <dbReference type="ARBA" id="ARBA00023054"/>
    </source>
</evidence>
<dbReference type="OrthoDB" id="6372431at2759"/>
<dbReference type="GeneID" id="136805419"/>
<feature type="region of interest" description="Disordered" evidence="9">
    <location>
        <begin position="148"/>
        <end position="215"/>
    </location>
</feature>
<feature type="compositionally biased region" description="Basic and acidic residues" evidence="9">
    <location>
        <begin position="148"/>
        <end position="162"/>
    </location>
</feature>
<proteinExistence type="inferred from homology"/>
<evidence type="ECO:0000256" key="1">
    <source>
        <dbReference type="ARBA" id="ARBA00004245"/>
    </source>
</evidence>
<keyword evidence="7" id="KW-0175">Coiled coil</keyword>
<evidence type="ECO:0000256" key="9">
    <source>
        <dbReference type="SAM" id="MobiDB-lite"/>
    </source>
</evidence>
<evidence type="ECO:0000313" key="10">
    <source>
        <dbReference type="EnsemblMetazoa" id="CLYHEMP015512.3"/>
    </source>
</evidence>
<keyword evidence="6" id="KW-0964">Secreted</keyword>
<dbReference type="GO" id="GO:0005576">
    <property type="term" value="C:extracellular region"/>
    <property type="evidence" value="ECO:0007669"/>
    <property type="project" value="UniProtKB-SubCell"/>
</dbReference>
<keyword evidence="11" id="KW-1185">Reference proteome</keyword>
<keyword evidence="8" id="KW-0206">Cytoskeleton</keyword>
<feature type="compositionally biased region" description="Basic and acidic residues" evidence="9">
    <location>
        <begin position="336"/>
        <end position="356"/>
    </location>
</feature>
<name>A0A7M5WZE2_9CNID</name>
<dbReference type="GO" id="GO:0005856">
    <property type="term" value="C:cytoskeleton"/>
    <property type="evidence" value="ECO:0007669"/>
    <property type="project" value="UniProtKB-SubCell"/>
</dbReference>
<reference evidence="10" key="1">
    <citation type="submission" date="2021-01" db="UniProtKB">
        <authorList>
            <consortium name="EnsemblMetazoa"/>
        </authorList>
    </citation>
    <scope>IDENTIFICATION</scope>
</reference>
<dbReference type="GO" id="GO:0045177">
    <property type="term" value="C:apical part of cell"/>
    <property type="evidence" value="ECO:0007669"/>
    <property type="project" value="TreeGrafter"/>
</dbReference>
<sequence>MIQNCRPNKYKSSFSYDVWQLNDNCKNKIGGKTLQQQTDASEKIYHPFLVVGSCNDGLNNLSKFEENYKTSLSTRSIDRLSRNFSPPSLSRRQFTISLDNELHKRRSSGSGRQHPSNLTCSTSVFHNCSSFTTENILPGVECKTITSSKREPKNRTVKDKKVNGKKKKKIRIKPKRDISPTSQRKNNDTLDKETKKSSPKSSRITFSFTKRTTSNNNCNERISIKSFFNKKKNTVHDPSIKFSDPSPCSSPSKKRNDYPNHNNNNHDYRKSLPTSPQKSSSRRVYYSEKQSLSDANGIPMVPPSTPAVHENENVESMADLKSQRNIVQKLLKIGSKRKEKEAERDRKEKERLKQAEEENRKNLIAFQRRQIYYLNKIMTKLESDNFEKFKLTQLGAPV</sequence>
<feature type="region of interest" description="Disordered" evidence="9">
    <location>
        <begin position="235"/>
        <end position="299"/>
    </location>
</feature>
<dbReference type="EnsemblMetazoa" id="CLYHEMT015512.3">
    <property type="protein sequence ID" value="CLYHEMP015512.3"/>
    <property type="gene ID" value="CLYHEMG015512"/>
</dbReference>
<evidence type="ECO:0000256" key="2">
    <source>
        <dbReference type="ARBA" id="ARBA00004613"/>
    </source>
</evidence>
<feature type="compositionally biased region" description="Polar residues" evidence="9">
    <location>
        <begin position="199"/>
        <end position="215"/>
    </location>
</feature>
<evidence type="ECO:0000256" key="3">
    <source>
        <dbReference type="ARBA" id="ARBA00006072"/>
    </source>
</evidence>
<dbReference type="PANTHER" id="PTHR34762:SF1">
    <property type="entry name" value="SMALL VASOHIBIN-BINDING PROTEIN"/>
    <property type="match status" value="1"/>
</dbReference>
<comment type="similarity">
    <text evidence="3">Belongs to the SVBP family.</text>
</comment>
<evidence type="ECO:0000256" key="8">
    <source>
        <dbReference type="ARBA" id="ARBA00023212"/>
    </source>
</evidence>
<comment type="subcellular location">
    <subcellularLocation>
        <location evidence="1">Cytoplasm</location>
        <location evidence="1">Cytoskeleton</location>
    </subcellularLocation>
    <subcellularLocation>
        <location evidence="2">Secreted</location>
    </subcellularLocation>
</comment>
<evidence type="ECO:0000256" key="4">
    <source>
        <dbReference type="ARBA" id="ARBA00018251"/>
    </source>
</evidence>
<dbReference type="GO" id="GO:0009306">
    <property type="term" value="P:protein secretion"/>
    <property type="evidence" value="ECO:0007669"/>
    <property type="project" value="TreeGrafter"/>
</dbReference>
<evidence type="ECO:0000256" key="5">
    <source>
        <dbReference type="ARBA" id="ARBA00022490"/>
    </source>
</evidence>
<dbReference type="PANTHER" id="PTHR34762">
    <property type="entry name" value="SMALL VASOHIBIN-BINDING PROTEIN"/>
    <property type="match status" value="1"/>
</dbReference>
<feature type="region of interest" description="Disordered" evidence="9">
    <location>
        <begin position="335"/>
        <end position="356"/>
    </location>
</feature>
<feature type="compositionally biased region" description="Basic residues" evidence="9">
    <location>
        <begin position="163"/>
        <end position="174"/>
    </location>
</feature>
<feature type="compositionally biased region" description="Basic and acidic residues" evidence="9">
    <location>
        <begin position="254"/>
        <end position="270"/>
    </location>
</feature>
<dbReference type="Proteomes" id="UP000594262">
    <property type="component" value="Unplaced"/>
</dbReference>
<accession>A0A7M5WZE2</accession>
<protein>
    <recommendedName>
        <fullName evidence="4">Small vasohibin-binding protein</fullName>
    </recommendedName>
</protein>
<organism evidence="10 11">
    <name type="scientific">Clytia hemisphaerica</name>
    <dbReference type="NCBI Taxonomy" id="252671"/>
    <lineage>
        <taxon>Eukaryota</taxon>
        <taxon>Metazoa</taxon>
        <taxon>Cnidaria</taxon>
        <taxon>Hydrozoa</taxon>
        <taxon>Hydroidolina</taxon>
        <taxon>Leptothecata</taxon>
        <taxon>Obeliida</taxon>
        <taxon>Clytiidae</taxon>
        <taxon>Clytia</taxon>
    </lineage>
</organism>
<feature type="compositionally biased region" description="Basic and acidic residues" evidence="9">
    <location>
        <begin position="185"/>
        <end position="196"/>
    </location>
</feature>
<dbReference type="GO" id="GO:0031397">
    <property type="term" value="P:negative regulation of protein ubiquitination"/>
    <property type="evidence" value="ECO:0007669"/>
    <property type="project" value="TreeGrafter"/>
</dbReference>